<evidence type="ECO:0000313" key="2">
    <source>
        <dbReference type="Proteomes" id="UP001321486"/>
    </source>
</evidence>
<name>A0ABM8GRK0_9MICO</name>
<sequence>MPVWVVVVPEEEHPAATRAVTSATEAAARIRAGRMGWADLSGPLRQTRFVIEARRRTEGNRVIGDHGVLGDPCRW</sequence>
<dbReference type="Proteomes" id="UP001321486">
    <property type="component" value="Chromosome"/>
</dbReference>
<keyword evidence="2" id="KW-1185">Reference proteome</keyword>
<gene>
    <name evidence="1" type="ORF">GCM10025867_33220</name>
</gene>
<dbReference type="EMBL" id="AP027732">
    <property type="protein sequence ID" value="BDZ51081.1"/>
    <property type="molecule type" value="Genomic_DNA"/>
</dbReference>
<protein>
    <submittedName>
        <fullName evidence="1">Uncharacterized protein</fullName>
    </submittedName>
</protein>
<organism evidence="1 2">
    <name type="scientific">Frondihabitans sucicola</name>
    <dbReference type="NCBI Taxonomy" id="1268041"/>
    <lineage>
        <taxon>Bacteria</taxon>
        <taxon>Bacillati</taxon>
        <taxon>Actinomycetota</taxon>
        <taxon>Actinomycetes</taxon>
        <taxon>Micrococcales</taxon>
        <taxon>Microbacteriaceae</taxon>
        <taxon>Frondihabitans</taxon>
    </lineage>
</organism>
<proteinExistence type="predicted"/>
<accession>A0ABM8GRK0</accession>
<evidence type="ECO:0000313" key="1">
    <source>
        <dbReference type="EMBL" id="BDZ51081.1"/>
    </source>
</evidence>
<reference evidence="2" key="1">
    <citation type="journal article" date="2019" name="Int. J. Syst. Evol. Microbiol.">
        <title>The Global Catalogue of Microorganisms (GCM) 10K type strain sequencing project: providing services to taxonomists for standard genome sequencing and annotation.</title>
        <authorList>
            <consortium name="The Broad Institute Genomics Platform"/>
            <consortium name="The Broad Institute Genome Sequencing Center for Infectious Disease"/>
            <person name="Wu L."/>
            <person name="Ma J."/>
        </authorList>
    </citation>
    <scope>NUCLEOTIDE SEQUENCE [LARGE SCALE GENOMIC DNA]</scope>
    <source>
        <strain evidence="2">NBRC 108728</strain>
    </source>
</reference>